<name>A0A0E9VB75_ANGAN</name>
<dbReference type="EMBL" id="GBXM01033285">
    <property type="protein sequence ID" value="JAH75292.1"/>
    <property type="molecule type" value="Transcribed_RNA"/>
</dbReference>
<proteinExistence type="predicted"/>
<sequence length="22" mass="2467">MLLITRLTLIIRPTVTIADKNA</sequence>
<dbReference type="AlphaFoldDB" id="A0A0E9VB75"/>
<reference evidence="1" key="1">
    <citation type="submission" date="2014-11" db="EMBL/GenBank/DDBJ databases">
        <authorList>
            <person name="Amaro Gonzalez C."/>
        </authorList>
    </citation>
    <scope>NUCLEOTIDE SEQUENCE</scope>
</reference>
<protein>
    <submittedName>
        <fullName evidence="1">Uncharacterized protein</fullName>
    </submittedName>
</protein>
<accession>A0A0E9VB75</accession>
<organism evidence="1">
    <name type="scientific">Anguilla anguilla</name>
    <name type="common">European freshwater eel</name>
    <name type="synonym">Muraena anguilla</name>
    <dbReference type="NCBI Taxonomy" id="7936"/>
    <lineage>
        <taxon>Eukaryota</taxon>
        <taxon>Metazoa</taxon>
        <taxon>Chordata</taxon>
        <taxon>Craniata</taxon>
        <taxon>Vertebrata</taxon>
        <taxon>Euteleostomi</taxon>
        <taxon>Actinopterygii</taxon>
        <taxon>Neopterygii</taxon>
        <taxon>Teleostei</taxon>
        <taxon>Anguilliformes</taxon>
        <taxon>Anguillidae</taxon>
        <taxon>Anguilla</taxon>
    </lineage>
</organism>
<reference evidence="1" key="2">
    <citation type="journal article" date="2015" name="Fish Shellfish Immunol.">
        <title>Early steps in the European eel (Anguilla anguilla)-Vibrio vulnificus interaction in the gills: Role of the RtxA13 toxin.</title>
        <authorList>
            <person name="Callol A."/>
            <person name="Pajuelo D."/>
            <person name="Ebbesson L."/>
            <person name="Teles M."/>
            <person name="MacKenzie S."/>
            <person name="Amaro C."/>
        </authorList>
    </citation>
    <scope>NUCLEOTIDE SEQUENCE</scope>
</reference>
<evidence type="ECO:0000313" key="1">
    <source>
        <dbReference type="EMBL" id="JAH75292.1"/>
    </source>
</evidence>